<dbReference type="InterPro" id="IPR017733">
    <property type="entry name" value="OmpA-like_dom_proteobacteria"/>
</dbReference>
<keyword evidence="4" id="KW-0812">Transmembrane</keyword>
<dbReference type="PANTHER" id="PTHR38033:SF1">
    <property type="entry name" value="DOTU FAMILY TYPE IV_VI SECRETION SYSTEM PROTEIN"/>
    <property type="match status" value="1"/>
</dbReference>
<feature type="region of interest" description="Disordered" evidence="3">
    <location>
        <begin position="402"/>
        <end position="424"/>
    </location>
</feature>
<sequence>MIPDDPFATDPADNKTIIRPIPGGRGKQPPPPPPPPSSSAAVFSASPPKLGNLNPLEKAASGLLTLITKLNSSQFHADPMGLKNRIIQEIEQYQNEAQKQQIDLQTIANSRYVLCTALDEAVINTPWGHESGWTQNSLLAIFHNEVDGGKRFFDLLKSLGQNPLQNRQLLELMYICLALGFEGNYRLIDGGKNKLASIREWLYQLLQKERGITEPVLSPHWQGVSDRRHRLLKFVPLWAFAAVAAALLAAIFTAFLFALNNDSDPVFESLLSIKPPSAEVVEVEAPPPATTPSQLTLSLLLAEDIGLKHVGVKERTQRSTVTIQSDNLFSPGSSSVNSGINDLLHRIAEALNRLPGQVVVTGHSDNTPIRSIRYPSNWHLSKARAEAVAEVLKQSLSRPERLITDGKSDHEPVAPNKTPEGRAKNRRVTITLLK</sequence>
<dbReference type="InterPro" id="IPR036737">
    <property type="entry name" value="OmpA-like_sf"/>
</dbReference>
<feature type="domain" description="OmpA-like" evidence="5">
    <location>
        <begin position="316"/>
        <end position="434"/>
    </location>
</feature>
<dbReference type="Gene3D" id="1.25.40.590">
    <property type="entry name" value="Type IV / VI secretion system, DotU"/>
    <property type="match status" value="1"/>
</dbReference>
<name>A0A1R4HAD9_9GAMM</name>
<dbReference type="GO" id="GO:0016020">
    <property type="term" value="C:membrane"/>
    <property type="evidence" value="ECO:0007669"/>
    <property type="project" value="UniProtKB-UniRule"/>
</dbReference>
<dbReference type="PROSITE" id="PS51123">
    <property type="entry name" value="OMPA_2"/>
    <property type="match status" value="1"/>
</dbReference>
<evidence type="ECO:0000259" key="5">
    <source>
        <dbReference type="PROSITE" id="PS51123"/>
    </source>
</evidence>
<accession>A0A1R4HAD9</accession>
<dbReference type="AlphaFoldDB" id="A0A1R4HAD9"/>
<feature type="region of interest" description="Disordered" evidence="3">
    <location>
        <begin position="1"/>
        <end position="46"/>
    </location>
</feature>
<dbReference type="NCBIfam" id="NF038228">
    <property type="entry name" value="IcmH_DotU_IVB"/>
    <property type="match status" value="1"/>
</dbReference>
<dbReference type="Gene3D" id="3.30.1330.60">
    <property type="entry name" value="OmpA-like domain"/>
    <property type="match status" value="1"/>
</dbReference>
<keyword evidence="1 4" id="KW-0472">Membrane</keyword>
<protein>
    <submittedName>
        <fullName evidence="6">Outer membrane protein ImpK/VasF, OmpA/MotB</fullName>
    </submittedName>
</protein>
<dbReference type="EMBL" id="FUKI01000114">
    <property type="protein sequence ID" value="SJM93146.1"/>
    <property type="molecule type" value="Genomic_DNA"/>
</dbReference>
<proteinExistence type="predicted"/>
<dbReference type="NCBIfam" id="TIGR03349">
    <property type="entry name" value="IV_VI_DotU"/>
    <property type="match status" value="1"/>
</dbReference>
<keyword evidence="4" id="KW-1133">Transmembrane helix</keyword>
<dbReference type="OrthoDB" id="345640at2"/>
<feature type="coiled-coil region" evidence="2">
    <location>
        <begin position="83"/>
        <end position="110"/>
    </location>
</feature>
<dbReference type="Proteomes" id="UP000195667">
    <property type="component" value="Unassembled WGS sequence"/>
</dbReference>
<evidence type="ECO:0000313" key="7">
    <source>
        <dbReference type="Proteomes" id="UP000195667"/>
    </source>
</evidence>
<dbReference type="SUPFAM" id="SSF103088">
    <property type="entry name" value="OmpA-like"/>
    <property type="match status" value="1"/>
</dbReference>
<keyword evidence="2" id="KW-0175">Coiled coil</keyword>
<feature type="transmembrane region" description="Helical" evidence="4">
    <location>
        <begin position="237"/>
        <end position="259"/>
    </location>
</feature>
<evidence type="ECO:0000256" key="2">
    <source>
        <dbReference type="SAM" id="Coils"/>
    </source>
</evidence>
<dbReference type="InterPro" id="IPR006665">
    <property type="entry name" value="OmpA-like"/>
</dbReference>
<dbReference type="Pfam" id="PF09850">
    <property type="entry name" value="DotU"/>
    <property type="match status" value="1"/>
</dbReference>
<dbReference type="CDD" id="cd07185">
    <property type="entry name" value="OmpA_C-like"/>
    <property type="match status" value="1"/>
</dbReference>
<organism evidence="6 7">
    <name type="scientific">Crenothrix polyspora</name>
    <dbReference type="NCBI Taxonomy" id="360316"/>
    <lineage>
        <taxon>Bacteria</taxon>
        <taxon>Pseudomonadati</taxon>
        <taxon>Pseudomonadota</taxon>
        <taxon>Gammaproteobacteria</taxon>
        <taxon>Methylococcales</taxon>
        <taxon>Crenotrichaceae</taxon>
        <taxon>Crenothrix</taxon>
    </lineage>
</organism>
<evidence type="ECO:0000256" key="1">
    <source>
        <dbReference type="PROSITE-ProRule" id="PRU00473"/>
    </source>
</evidence>
<dbReference type="InterPro" id="IPR017732">
    <property type="entry name" value="T4/T6SS_DotU"/>
</dbReference>
<dbReference type="PANTHER" id="PTHR38033">
    <property type="entry name" value="MEMBRANE PROTEIN-RELATED"/>
    <property type="match status" value="1"/>
</dbReference>
<reference evidence="7" key="1">
    <citation type="submission" date="2017-02" db="EMBL/GenBank/DDBJ databases">
        <authorList>
            <person name="Daims H."/>
        </authorList>
    </citation>
    <scope>NUCLEOTIDE SEQUENCE [LARGE SCALE GENOMIC DNA]</scope>
</reference>
<dbReference type="InterPro" id="IPR038522">
    <property type="entry name" value="T4/T6SS_DotU_sf"/>
</dbReference>
<feature type="compositionally biased region" description="Basic and acidic residues" evidence="3">
    <location>
        <begin position="402"/>
        <end position="412"/>
    </location>
</feature>
<evidence type="ECO:0000256" key="3">
    <source>
        <dbReference type="SAM" id="MobiDB-lite"/>
    </source>
</evidence>
<dbReference type="NCBIfam" id="TIGR03350">
    <property type="entry name" value="type_VI_ompA"/>
    <property type="match status" value="1"/>
</dbReference>
<keyword evidence="7" id="KW-1185">Reference proteome</keyword>
<evidence type="ECO:0000313" key="6">
    <source>
        <dbReference type="EMBL" id="SJM93146.1"/>
    </source>
</evidence>
<dbReference type="Pfam" id="PF00691">
    <property type="entry name" value="OmpA"/>
    <property type="match status" value="1"/>
</dbReference>
<feature type="compositionally biased region" description="Pro residues" evidence="3">
    <location>
        <begin position="28"/>
        <end position="37"/>
    </location>
</feature>
<evidence type="ECO:0000256" key="4">
    <source>
        <dbReference type="SAM" id="Phobius"/>
    </source>
</evidence>
<dbReference type="RefSeq" id="WP_087143709.1">
    <property type="nucleotide sequence ID" value="NZ_FUKI01000114.1"/>
</dbReference>
<gene>
    <name evidence="6" type="ORF">CRENPOLYSF1_390034</name>
</gene>